<gene>
    <name evidence="4" type="ORF">H257_12571</name>
</gene>
<dbReference type="EMBL" id="KI913154">
    <property type="protein sequence ID" value="ETV72449.1"/>
    <property type="molecule type" value="Genomic_DNA"/>
</dbReference>
<dbReference type="FunFam" id="2.30.42.10:FF:000107">
    <property type="entry name" value="26S proteasome non-ATPase regulatory subunit 9"/>
    <property type="match status" value="1"/>
</dbReference>
<feature type="region of interest" description="Disordered" evidence="2">
    <location>
        <begin position="87"/>
        <end position="111"/>
    </location>
</feature>
<dbReference type="PANTHER" id="PTHR12651">
    <property type="entry name" value="26S PROTEASOME NON-ATPASE REGULATORY SUBUNIT 9"/>
    <property type="match status" value="1"/>
</dbReference>
<dbReference type="Pfam" id="PF18265">
    <property type="entry name" value="Nas2_N"/>
    <property type="match status" value="1"/>
</dbReference>
<dbReference type="VEuPathDB" id="FungiDB:H257_12571"/>
<organism evidence="4">
    <name type="scientific">Aphanomyces astaci</name>
    <name type="common">Crayfish plague agent</name>
    <dbReference type="NCBI Taxonomy" id="112090"/>
    <lineage>
        <taxon>Eukaryota</taxon>
        <taxon>Sar</taxon>
        <taxon>Stramenopiles</taxon>
        <taxon>Oomycota</taxon>
        <taxon>Saprolegniomycetes</taxon>
        <taxon>Saprolegniales</taxon>
        <taxon>Verrucalvaceae</taxon>
        <taxon>Aphanomyces</taxon>
    </lineage>
</organism>
<dbReference type="InterPro" id="IPR036034">
    <property type="entry name" value="PDZ_sf"/>
</dbReference>
<protein>
    <recommendedName>
        <fullName evidence="3">Nas2 N-terminal domain-containing protein</fullName>
    </recommendedName>
</protein>
<dbReference type="Gene3D" id="6.10.140.1710">
    <property type="match status" value="1"/>
</dbReference>
<dbReference type="InterPro" id="IPR040815">
    <property type="entry name" value="Nas2_N"/>
</dbReference>
<accession>W4G072</accession>
<evidence type="ECO:0000256" key="2">
    <source>
        <dbReference type="SAM" id="MobiDB-lite"/>
    </source>
</evidence>
<dbReference type="PANTHER" id="PTHR12651:SF1">
    <property type="entry name" value="26S PROTEASOME NON-ATPASE REGULATORY SUBUNIT 9"/>
    <property type="match status" value="1"/>
</dbReference>
<proteinExistence type="predicted"/>
<name>W4G072_APHAT</name>
<dbReference type="OrthoDB" id="72325at2759"/>
<dbReference type="SUPFAM" id="SSF50156">
    <property type="entry name" value="PDZ domain-like"/>
    <property type="match status" value="1"/>
</dbReference>
<keyword evidence="1" id="KW-0143">Chaperone</keyword>
<feature type="domain" description="Nas2 N-terminal" evidence="3">
    <location>
        <begin position="4"/>
        <end position="83"/>
    </location>
</feature>
<dbReference type="RefSeq" id="XP_009838131.1">
    <property type="nucleotide sequence ID" value="XM_009839829.1"/>
</dbReference>
<evidence type="ECO:0000256" key="1">
    <source>
        <dbReference type="ARBA" id="ARBA00023186"/>
    </source>
</evidence>
<dbReference type="InterPro" id="IPR035269">
    <property type="entry name" value="PSMD9"/>
</dbReference>
<dbReference type="GO" id="GO:0005737">
    <property type="term" value="C:cytoplasm"/>
    <property type="evidence" value="ECO:0007669"/>
    <property type="project" value="TreeGrafter"/>
</dbReference>
<dbReference type="GO" id="GO:0005634">
    <property type="term" value="C:nucleus"/>
    <property type="evidence" value="ECO:0007669"/>
    <property type="project" value="TreeGrafter"/>
</dbReference>
<reference evidence="4" key="1">
    <citation type="submission" date="2013-12" db="EMBL/GenBank/DDBJ databases">
        <title>The Genome Sequence of Aphanomyces astaci APO3.</title>
        <authorList>
            <consortium name="The Broad Institute Genomics Platform"/>
            <person name="Russ C."/>
            <person name="Tyler B."/>
            <person name="van West P."/>
            <person name="Dieguez-Uribeondo J."/>
            <person name="Young S.K."/>
            <person name="Zeng Q."/>
            <person name="Gargeya S."/>
            <person name="Fitzgerald M."/>
            <person name="Abouelleil A."/>
            <person name="Alvarado L."/>
            <person name="Chapman S.B."/>
            <person name="Gainer-Dewar J."/>
            <person name="Goldberg J."/>
            <person name="Griggs A."/>
            <person name="Gujja S."/>
            <person name="Hansen M."/>
            <person name="Howarth C."/>
            <person name="Imamovic A."/>
            <person name="Ireland A."/>
            <person name="Larimer J."/>
            <person name="McCowan C."/>
            <person name="Murphy C."/>
            <person name="Pearson M."/>
            <person name="Poon T.W."/>
            <person name="Priest M."/>
            <person name="Roberts A."/>
            <person name="Saif S."/>
            <person name="Shea T."/>
            <person name="Sykes S."/>
            <person name="Wortman J."/>
            <person name="Nusbaum C."/>
            <person name="Birren B."/>
        </authorList>
    </citation>
    <scope>NUCLEOTIDE SEQUENCE [LARGE SCALE GENOMIC DNA]</scope>
    <source>
        <strain evidence="4">APO3</strain>
    </source>
</reference>
<evidence type="ECO:0000259" key="3">
    <source>
        <dbReference type="Pfam" id="PF18265"/>
    </source>
</evidence>
<evidence type="ECO:0000313" key="4">
    <source>
        <dbReference type="EMBL" id="ETV72449.1"/>
    </source>
</evidence>
<dbReference type="GO" id="GO:0070682">
    <property type="term" value="P:proteasome regulatory particle assembly"/>
    <property type="evidence" value="ECO:0007669"/>
    <property type="project" value="InterPro"/>
</dbReference>
<sequence>MERFQELDKERAAIDAEIQLIVEELTAGPNPIGLKGPLVDDEGFPRSDIDVYTVRHKRHRFACLQNDLKWKMQEIEDVMTSIYAEKKAQQPPPPPKQPTIPAGPSAHSKLHAADVVSDSTVPVKLEGNAGSPSSEAGLQVGDLVLEFGTATADNHRELAAIREIVMRNLDAPIEVVVQRRGTADQFRLSLVPHSWIGQGVLGCHIVPLHV</sequence>
<dbReference type="AlphaFoldDB" id="W4G072"/>
<dbReference type="Gene3D" id="2.30.42.10">
    <property type="match status" value="1"/>
</dbReference>
<dbReference type="GeneID" id="20814567"/>